<comment type="catalytic activity">
    <reaction evidence="14">
        <text>ATP + H2O = ADP + phosphate + H(+)</text>
        <dbReference type="Rhea" id="RHEA:13065"/>
        <dbReference type="ChEBI" id="CHEBI:15377"/>
        <dbReference type="ChEBI" id="CHEBI:15378"/>
        <dbReference type="ChEBI" id="CHEBI:30616"/>
        <dbReference type="ChEBI" id="CHEBI:43474"/>
        <dbReference type="ChEBI" id="CHEBI:456216"/>
        <dbReference type="EC" id="3.6.4.12"/>
    </reaction>
</comment>
<protein>
    <recommendedName>
        <fullName evidence="3">DNA helicase</fullName>
        <ecNumber evidence="3">3.6.4.12</ecNumber>
    </recommendedName>
</protein>
<feature type="compositionally biased region" description="Polar residues" evidence="15">
    <location>
        <begin position="862"/>
        <end position="876"/>
    </location>
</feature>
<feature type="compositionally biased region" description="Basic and acidic residues" evidence="15">
    <location>
        <begin position="1029"/>
        <end position="1040"/>
    </location>
</feature>
<keyword evidence="6" id="KW-0227">DNA damage</keyword>
<dbReference type="GO" id="GO:0005634">
    <property type="term" value="C:nucleus"/>
    <property type="evidence" value="ECO:0007669"/>
    <property type="project" value="UniProtKB-SubCell"/>
</dbReference>
<evidence type="ECO:0000313" key="17">
    <source>
        <dbReference type="Ensembl" id="ENSSAUP00010041944.1"/>
    </source>
</evidence>
<evidence type="ECO:0000256" key="4">
    <source>
        <dbReference type="ARBA" id="ARBA00022723"/>
    </source>
</evidence>
<feature type="compositionally biased region" description="Polar residues" evidence="15">
    <location>
        <begin position="59"/>
        <end position="76"/>
    </location>
</feature>
<dbReference type="GO" id="GO:0016787">
    <property type="term" value="F:hydrolase activity"/>
    <property type="evidence" value="ECO:0007669"/>
    <property type="project" value="UniProtKB-KW"/>
</dbReference>
<dbReference type="GO" id="GO:0005721">
    <property type="term" value="C:pericentric heterochromatin"/>
    <property type="evidence" value="ECO:0007669"/>
    <property type="project" value="TreeGrafter"/>
</dbReference>
<dbReference type="OMA" id="THINHEK"/>
<keyword evidence="18" id="KW-1185">Reference proteome</keyword>
<keyword evidence="12" id="KW-0234">DNA repair</keyword>
<sequence length="1090" mass="121792">MSLASSESNLDQMADKAEEPGSSSETMKPSSSRNKRKSATVAKHTGPNESDASADSENEGATSDNPSDSNTGSASKGTLVMRPAGNENKGAMKLRVDFKLKSSDDTLQKKVSCTACGKQVNQFQRNSVYEHPALKVLICKSCYKYYTSDDINRDSDGMDEQCRWCAEGGKLICCDYCNNAFCKKCILRNLGRKELSAITDENSKWHCYVCRSEPLQDLVSKCHSVIQKQLIQQNKDKTEGRESKRHKNKAVKEHKAIVNGKEHNEGSGTMTFSYKKLQVPKELIKKTKKLVETTTGLNNTFVQFIQQAAEEQGDKSIRYRHLKAFKAVLADLKKAHSALEEALGPEFKNMEMQNGNERQHIVRKSTDVLAPVENEHVDNVEDVVDEADGAEEEDEPQDEEQAEEQHVEQHAEQAVDNDQVSGDTEMKDDQTETDDTKKDIKTDVCEDGLVSAGEMSLDHDIMSVPPSVPEELFQMVESLADSTMLSQTENDSVTDAEKDTENKKSNGNTTDAKRPQPKVKNLIVKLTPVPVVTTCGSRSSRSKNKEKDEGTQKKPKEEPEDQGEEQKDVASDTVDGTNSPPPSRRSSRVKTTPLRKQAENKSKEDSSESESEDNSKDKAKSSKKLSNTKKEDEKQSRASVKKTVDSDSDEVPSALLEKAAAGHSTDEEPESTSAKKRLFKLNNTSTDSASKRKRKSESSDSDLENKSKKTSKKKKRKGSDSSNSDSDQEKETKRKGGTAKRRSSRVKKQDGAKEDGSPEKKAADRKRSYEKKRKGRSSKSASKLQSSSSEDEEEQQADSGEDSDAQKIKPIVEDNVMEGGGPFHQSSGDEVDDKEKVSRVCEDDDDDDPENRIAKKMLLAQIKSNYSSGAESSSDNEGADKAKNSSKKVKSEDEDEDEDEDEEEQDEDSEDSSSDVEVKKRGRGHKLLRHKLSLSEGESGEEKAEKKKGGKKKSQKKVDSDDSEDSDFEKSESSAESGISEELSESENEGKRRKTRSSKKKDEEKQRSYNQKKKRRRIKVQESSSSNEKSGEEGDEEDRKGRKKLRKILKDDKLRTETRDALKEEEERRKRIAEREELRKKLREVKKNSV</sequence>
<reference evidence="17" key="1">
    <citation type="submission" date="2021-04" db="EMBL/GenBank/DDBJ databases">
        <authorList>
            <consortium name="Wellcome Sanger Institute Data Sharing"/>
        </authorList>
    </citation>
    <scope>NUCLEOTIDE SEQUENCE [LARGE SCALE GENOMIC DNA]</scope>
</reference>
<dbReference type="GO" id="GO:0031297">
    <property type="term" value="P:replication fork processing"/>
    <property type="evidence" value="ECO:0007669"/>
    <property type="project" value="TreeGrafter"/>
</dbReference>
<name>A0A671WTA8_SPAAU</name>
<evidence type="ECO:0000256" key="6">
    <source>
        <dbReference type="ARBA" id="ARBA00022763"/>
    </source>
</evidence>
<keyword evidence="4" id="KW-0479">Metal-binding</keyword>
<dbReference type="InterPro" id="IPR052131">
    <property type="entry name" value="ATRX_domain-containing"/>
</dbReference>
<dbReference type="GO" id="GO:0003678">
    <property type="term" value="F:DNA helicase activity"/>
    <property type="evidence" value="ECO:0007669"/>
    <property type="project" value="UniProtKB-EC"/>
</dbReference>
<dbReference type="PANTHER" id="PTHR46357">
    <property type="entry name" value="TRANSCRIPTIONAL REGULATOR ATRX"/>
    <property type="match status" value="1"/>
</dbReference>
<feature type="compositionally biased region" description="Low complexity" evidence="15">
    <location>
        <begin position="778"/>
        <end position="788"/>
    </location>
</feature>
<feature type="compositionally biased region" description="Basic and acidic residues" evidence="15">
    <location>
        <begin position="747"/>
        <end position="767"/>
    </location>
</feature>
<feature type="compositionally biased region" description="Basic residues" evidence="15">
    <location>
        <begin position="708"/>
        <end position="717"/>
    </location>
</feature>
<dbReference type="InterPro" id="IPR013083">
    <property type="entry name" value="Znf_RING/FYVE/PHD"/>
</dbReference>
<keyword evidence="7" id="KW-0863">Zinc-finger</keyword>
<feature type="compositionally biased region" description="Basic and acidic residues" evidence="15">
    <location>
        <begin position="403"/>
        <end position="413"/>
    </location>
</feature>
<dbReference type="GO" id="GO:0008270">
    <property type="term" value="F:zinc ion binding"/>
    <property type="evidence" value="ECO:0007669"/>
    <property type="project" value="UniProtKB-KW"/>
</dbReference>
<dbReference type="CDD" id="cd11726">
    <property type="entry name" value="ADDz_ATRX"/>
    <property type="match status" value="1"/>
</dbReference>
<feature type="compositionally biased region" description="Basic residues" evidence="15">
    <location>
        <begin position="920"/>
        <end position="932"/>
    </location>
</feature>
<feature type="region of interest" description="Disordered" evidence="15">
    <location>
        <begin position="480"/>
        <end position="1073"/>
    </location>
</feature>
<feature type="compositionally biased region" description="Polar residues" evidence="15">
    <location>
        <begin position="1"/>
        <end position="11"/>
    </location>
</feature>
<keyword evidence="10" id="KW-0067">ATP-binding</keyword>
<feature type="region of interest" description="Disordered" evidence="15">
    <location>
        <begin position="233"/>
        <end position="253"/>
    </location>
</feature>
<keyword evidence="13" id="KW-0539">Nucleus</keyword>
<evidence type="ECO:0000313" key="18">
    <source>
        <dbReference type="Proteomes" id="UP000472265"/>
    </source>
</evidence>
<keyword evidence="11" id="KW-0238">DNA-binding</keyword>
<dbReference type="Gene3D" id="3.30.40.10">
    <property type="entry name" value="Zinc/RING finger domain, C3HC4 (zinc finger)"/>
    <property type="match status" value="1"/>
</dbReference>
<comment type="subcellular location">
    <subcellularLocation>
        <location evidence="1">Nucleus</location>
    </subcellularLocation>
</comment>
<dbReference type="SUPFAM" id="SSF57903">
    <property type="entry name" value="FYVE/PHD zinc finger"/>
    <property type="match status" value="1"/>
</dbReference>
<gene>
    <name evidence="17" type="primary">ATRX</name>
    <name evidence="17" type="synonym">atrx</name>
</gene>
<dbReference type="GO" id="GO:0010468">
    <property type="term" value="P:regulation of gene expression"/>
    <property type="evidence" value="ECO:0007669"/>
    <property type="project" value="UniProtKB-ARBA"/>
</dbReference>
<evidence type="ECO:0000256" key="1">
    <source>
        <dbReference type="ARBA" id="ARBA00004123"/>
    </source>
</evidence>
<evidence type="ECO:0000256" key="11">
    <source>
        <dbReference type="ARBA" id="ARBA00023125"/>
    </source>
</evidence>
<keyword evidence="8" id="KW-0378">Hydrolase</keyword>
<dbReference type="GO" id="GO:0006281">
    <property type="term" value="P:DNA repair"/>
    <property type="evidence" value="ECO:0007669"/>
    <property type="project" value="UniProtKB-KW"/>
</dbReference>
<feature type="compositionally biased region" description="Basic and acidic residues" evidence="15">
    <location>
        <begin position="424"/>
        <end position="440"/>
    </location>
</feature>
<evidence type="ECO:0000256" key="12">
    <source>
        <dbReference type="ARBA" id="ARBA00023204"/>
    </source>
</evidence>
<dbReference type="GeneTree" id="ENSGT00940000155902"/>
<feature type="compositionally biased region" description="Acidic residues" evidence="15">
    <location>
        <begin position="789"/>
        <end position="803"/>
    </location>
</feature>
<evidence type="ECO:0000256" key="8">
    <source>
        <dbReference type="ARBA" id="ARBA00022801"/>
    </source>
</evidence>
<feature type="region of interest" description="Disordered" evidence="15">
    <location>
        <begin position="1"/>
        <end position="88"/>
    </location>
</feature>
<evidence type="ECO:0000256" key="5">
    <source>
        <dbReference type="ARBA" id="ARBA00022741"/>
    </source>
</evidence>
<evidence type="ECO:0000256" key="15">
    <source>
        <dbReference type="SAM" id="MobiDB-lite"/>
    </source>
</evidence>
<dbReference type="InterPro" id="IPR041430">
    <property type="entry name" value="ADD_ATRX"/>
</dbReference>
<dbReference type="PANTHER" id="PTHR46357:SF1">
    <property type="entry name" value="TRANSCRIPTIONAL REGULATOR ATRX"/>
    <property type="match status" value="1"/>
</dbReference>
<evidence type="ECO:0000256" key="9">
    <source>
        <dbReference type="ARBA" id="ARBA00022833"/>
    </source>
</evidence>
<feature type="region of interest" description="Disordered" evidence="15">
    <location>
        <begin position="388"/>
        <end position="440"/>
    </location>
</feature>
<feature type="compositionally biased region" description="Acidic residues" evidence="15">
    <location>
        <begin position="388"/>
        <end position="402"/>
    </location>
</feature>
<dbReference type="Pfam" id="PF17981">
    <property type="entry name" value="ADD_ATRX"/>
    <property type="match status" value="1"/>
</dbReference>
<organism evidence="17 18">
    <name type="scientific">Sparus aurata</name>
    <name type="common">Gilthead sea bream</name>
    <dbReference type="NCBI Taxonomy" id="8175"/>
    <lineage>
        <taxon>Eukaryota</taxon>
        <taxon>Metazoa</taxon>
        <taxon>Chordata</taxon>
        <taxon>Craniata</taxon>
        <taxon>Vertebrata</taxon>
        <taxon>Euteleostomi</taxon>
        <taxon>Actinopterygii</taxon>
        <taxon>Neopterygii</taxon>
        <taxon>Teleostei</taxon>
        <taxon>Neoteleostei</taxon>
        <taxon>Acanthomorphata</taxon>
        <taxon>Eupercaria</taxon>
        <taxon>Spariformes</taxon>
        <taxon>Sparidae</taxon>
        <taxon>Sparus</taxon>
    </lineage>
</organism>
<dbReference type="GO" id="GO:0005524">
    <property type="term" value="F:ATP binding"/>
    <property type="evidence" value="ECO:0007669"/>
    <property type="project" value="UniProtKB-KW"/>
</dbReference>
<dbReference type="Proteomes" id="UP000472265">
    <property type="component" value="Chromosome 18"/>
</dbReference>
<dbReference type="Ensembl" id="ENSSAUT00010044158.1">
    <property type="protein sequence ID" value="ENSSAUP00010041944.1"/>
    <property type="gene ID" value="ENSSAUG00010016937.1"/>
</dbReference>
<feature type="compositionally biased region" description="Basic residues" evidence="15">
    <location>
        <begin position="768"/>
        <end position="777"/>
    </location>
</feature>
<feature type="compositionally biased region" description="Basic residues" evidence="15">
    <location>
        <begin position="735"/>
        <end position="746"/>
    </location>
</feature>
<evidence type="ECO:0000256" key="13">
    <source>
        <dbReference type="ARBA" id="ARBA00023242"/>
    </source>
</evidence>
<dbReference type="EC" id="3.6.4.12" evidence="3"/>
<evidence type="ECO:0000256" key="10">
    <source>
        <dbReference type="ARBA" id="ARBA00022840"/>
    </source>
</evidence>
<feature type="compositionally biased region" description="Basic and acidic residues" evidence="15">
    <location>
        <begin position="495"/>
        <end position="504"/>
    </location>
</feature>
<dbReference type="GO" id="GO:0031490">
    <property type="term" value="F:chromatin DNA binding"/>
    <property type="evidence" value="ECO:0007669"/>
    <property type="project" value="TreeGrafter"/>
</dbReference>
<accession>A0A671WTA8</accession>
<reference evidence="17" key="3">
    <citation type="submission" date="2025-09" db="UniProtKB">
        <authorList>
            <consortium name="Ensembl"/>
        </authorList>
    </citation>
    <scope>IDENTIFICATION</scope>
</reference>
<feature type="compositionally biased region" description="Polar residues" evidence="15">
    <location>
        <begin position="480"/>
        <end position="493"/>
    </location>
</feature>
<dbReference type="AlphaFoldDB" id="A0A671WTA8"/>
<feature type="compositionally biased region" description="Basic and acidic residues" evidence="15">
    <location>
        <begin position="1048"/>
        <end position="1073"/>
    </location>
</feature>
<evidence type="ECO:0000256" key="3">
    <source>
        <dbReference type="ARBA" id="ARBA00012551"/>
    </source>
</evidence>
<evidence type="ECO:0000256" key="7">
    <source>
        <dbReference type="ARBA" id="ARBA00022771"/>
    </source>
</evidence>
<keyword evidence="5" id="KW-0547">Nucleotide-binding</keyword>
<evidence type="ECO:0000259" key="16">
    <source>
        <dbReference type="PROSITE" id="PS51533"/>
    </source>
</evidence>
<keyword evidence="9" id="KW-0862">Zinc</keyword>
<dbReference type="InterPro" id="IPR011011">
    <property type="entry name" value="Znf_FYVE_PHD"/>
</dbReference>
<proteinExistence type="inferred from homology"/>
<dbReference type="InterPro" id="IPR025766">
    <property type="entry name" value="ADD"/>
</dbReference>
<evidence type="ECO:0000256" key="14">
    <source>
        <dbReference type="ARBA" id="ARBA00047995"/>
    </source>
</evidence>
<feature type="compositionally biased region" description="Basic and acidic residues" evidence="15">
    <location>
        <begin position="543"/>
        <end position="557"/>
    </location>
</feature>
<comment type="similarity">
    <text evidence="2">Belongs to the SNF2/RAD54 helicase family.</text>
</comment>
<dbReference type="PROSITE" id="PS51533">
    <property type="entry name" value="ADD"/>
    <property type="match status" value="1"/>
</dbReference>
<reference evidence="17" key="2">
    <citation type="submission" date="2025-08" db="UniProtKB">
        <authorList>
            <consortium name="Ensembl"/>
        </authorList>
    </citation>
    <scope>IDENTIFICATION</scope>
</reference>
<feature type="compositionally biased region" description="Basic and acidic residues" evidence="15">
    <location>
        <begin position="596"/>
        <end position="606"/>
    </location>
</feature>
<feature type="domain" description="PHD-type" evidence="16">
    <location>
        <begin position="101"/>
        <end position="238"/>
    </location>
</feature>
<feature type="compositionally biased region" description="Acidic residues" evidence="15">
    <location>
        <begin position="892"/>
        <end position="914"/>
    </location>
</feature>
<feature type="compositionally biased region" description="Polar residues" evidence="15">
    <location>
        <begin position="21"/>
        <end position="32"/>
    </location>
</feature>
<evidence type="ECO:0000256" key="2">
    <source>
        <dbReference type="ARBA" id="ARBA00007025"/>
    </source>
</evidence>
<dbReference type="GO" id="GO:0006338">
    <property type="term" value="P:chromatin remodeling"/>
    <property type="evidence" value="ECO:0007669"/>
    <property type="project" value="TreeGrafter"/>
</dbReference>